<dbReference type="InterPro" id="IPR013786">
    <property type="entry name" value="AcylCoA_DH/ox_N"/>
</dbReference>
<dbReference type="GO" id="GO:0033539">
    <property type="term" value="P:fatty acid beta-oxidation using acyl-CoA dehydrogenase"/>
    <property type="evidence" value="ECO:0007669"/>
    <property type="project" value="TreeGrafter"/>
</dbReference>
<dbReference type="Pfam" id="PF02771">
    <property type="entry name" value="Acyl-CoA_dh_N"/>
    <property type="match status" value="1"/>
</dbReference>
<dbReference type="InterPro" id="IPR046373">
    <property type="entry name" value="Acyl-CoA_Oxase/DH_mid-dom_sf"/>
</dbReference>
<organism evidence="2 3">
    <name type="scientific">Aspergillus phoenicis ATCC 13157</name>
    <dbReference type="NCBI Taxonomy" id="1353007"/>
    <lineage>
        <taxon>Eukaryota</taxon>
        <taxon>Fungi</taxon>
        <taxon>Dikarya</taxon>
        <taxon>Ascomycota</taxon>
        <taxon>Pezizomycotina</taxon>
        <taxon>Eurotiomycetes</taxon>
        <taxon>Eurotiomycetidae</taxon>
        <taxon>Eurotiales</taxon>
        <taxon>Aspergillaceae</taxon>
        <taxon>Aspergillus</taxon>
    </lineage>
</organism>
<evidence type="ECO:0000313" key="3">
    <source>
        <dbReference type="Proteomes" id="UP000254937"/>
    </source>
</evidence>
<accession>A0A370PQF5</accession>
<sequence length="279" mass="29961">MISRETLSPAYADYSVHTDQFSRFRATQSYYAKLVQAGLLKVTIPKSAAGACEEWVNHGLIVEELHNVDTSLSIHLIGTVLGLLPHIIGGTAEQKKFLAPFLSCDRDHLASLMRSGSGDTASHLKEGGKGLEITARKEEDIYIVNGEKLWTTSSATLDGKGVTLSCLVACCLEDGGTENRESPGDNIMVLLMTRDIIAQNSPGAYAMLSEPDFKGQVRRAADCTAVMILISDSRCIRALASSANASPAVCGLSGFDRTALRSKKRAATENIEKKGRGVQ</sequence>
<dbReference type="GO" id="GO:0050660">
    <property type="term" value="F:flavin adenine dinucleotide binding"/>
    <property type="evidence" value="ECO:0007669"/>
    <property type="project" value="InterPro"/>
</dbReference>
<dbReference type="EMBL" id="KZ851849">
    <property type="protein sequence ID" value="RDK44410.1"/>
    <property type="molecule type" value="Genomic_DNA"/>
</dbReference>
<dbReference type="Proteomes" id="UP000254937">
    <property type="component" value="Unassembled WGS sequence"/>
</dbReference>
<dbReference type="InterPro" id="IPR009100">
    <property type="entry name" value="AcylCoA_DH/oxidase_NM_dom_sf"/>
</dbReference>
<feature type="domain" description="Acyl-CoA dehydrogenase/oxidase N-terminal" evidence="1">
    <location>
        <begin position="8"/>
        <end position="101"/>
    </location>
</feature>
<dbReference type="GO" id="GO:0003995">
    <property type="term" value="F:acyl-CoA dehydrogenase activity"/>
    <property type="evidence" value="ECO:0007669"/>
    <property type="project" value="TreeGrafter"/>
</dbReference>
<proteinExistence type="predicted"/>
<dbReference type="SUPFAM" id="SSF56645">
    <property type="entry name" value="Acyl-CoA dehydrogenase NM domain-like"/>
    <property type="match status" value="1"/>
</dbReference>
<protein>
    <recommendedName>
        <fullName evidence="1">Acyl-CoA dehydrogenase/oxidase N-terminal domain-containing protein</fullName>
    </recommendedName>
</protein>
<dbReference type="Gene3D" id="1.10.540.10">
    <property type="entry name" value="Acyl-CoA dehydrogenase/oxidase, N-terminal domain"/>
    <property type="match status" value="1"/>
</dbReference>
<reference evidence="2 3" key="1">
    <citation type="submission" date="2018-07" db="EMBL/GenBank/DDBJ databases">
        <title>Section-level genome sequencing of Aspergillus section Nigri to investigate inter- and intra-species variation.</title>
        <authorList>
            <consortium name="DOE Joint Genome Institute"/>
            <person name="Vesth T.C."/>
            <person name="Nybo J.L."/>
            <person name="Theobald S."/>
            <person name="Frisvad J.C."/>
            <person name="Larsen T.O."/>
            <person name="Nielsen K.F."/>
            <person name="Hoof J.B."/>
            <person name="Brandl J."/>
            <person name="Salamov A."/>
            <person name="Riley R."/>
            <person name="Gladden J.M."/>
            <person name="Phatale P."/>
            <person name="Nielsen M.T."/>
            <person name="Lyhne E.K."/>
            <person name="Kogle M.E."/>
            <person name="Strasser K."/>
            <person name="McDonnell E."/>
            <person name="Barry K."/>
            <person name="Clum A."/>
            <person name="Chen C."/>
            <person name="Nolan M."/>
            <person name="Sandor L."/>
            <person name="Kuo A."/>
            <person name="Lipzen A."/>
            <person name="Hainaut M."/>
            <person name="Drula E."/>
            <person name="Tsang A."/>
            <person name="Magnuson J.K."/>
            <person name="Henrissat B."/>
            <person name="Wiebenga A."/>
            <person name="Simmons B.A."/>
            <person name="Makela M.R."/>
            <person name="De vries R.P."/>
            <person name="Grigoriev I.V."/>
            <person name="Mortensen U.H."/>
            <person name="Baker S.E."/>
            <person name="Andersen M.R."/>
        </authorList>
    </citation>
    <scope>NUCLEOTIDE SEQUENCE [LARGE SCALE GENOMIC DNA]</scope>
    <source>
        <strain evidence="2 3">ATCC 13157</strain>
    </source>
</reference>
<dbReference type="PANTHER" id="PTHR43884:SF12">
    <property type="entry name" value="ISOVALERYL-COA DEHYDROGENASE, MITOCHONDRIAL-RELATED"/>
    <property type="match status" value="1"/>
</dbReference>
<dbReference type="PANTHER" id="PTHR43884">
    <property type="entry name" value="ACYL-COA DEHYDROGENASE"/>
    <property type="match status" value="1"/>
</dbReference>
<dbReference type="AlphaFoldDB" id="A0A370PQF5"/>
<dbReference type="Gene3D" id="2.40.110.10">
    <property type="entry name" value="Butyryl-CoA Dehydrogenase, subunit A, domain 2"/>
    <property type="match status" value="1"/>
</dbReference>
<dbReference type="InterPro" id="IPR037069">
    <property type="entry name" value="AcylCoA_DH/ox_N_sf"/>
</dbReference>
<gene>
    <name evidence="2" type="ORF">M752DRAFT_313235</name>
</gene>
<name>A0A370PQF5_ASPPH</name>
<dbReference type="GO" id="GO:0046359">
    <property type="term" value="P:butyrate catabolic process"/>
    <property type="evidence" value="ECO:0007669"/>
    <property type="project" value="TreeGrafter"/>
</dbReference>
<evidence type="ECO:0000259" key="1">
    <source>
        <dbReference type="Pfam" id="PF02771"/>
    </source>
</evidence>
<evidence type="ECO:0000313" key="2">
    <source>
        <dbReference type="EMBL" id="RDK44410.1"/>
    </source>
</evidence>
<keyword evidence="3" id="KW-1185">Reference proteome</keyword>